<dbReference type="EMBL" id="JBHMDG010000012">
    <property type="protein sequence ID" value="MFB9313564.1"/>
    <property type="molecule type" value="Genomic_DNA"/>
</dbReference>
<feature type="transmembrane region" description="Helical" evidence="3">
    <location>
        <begin position="288"/>
        <end position="306"/>
    </location>
</feature>
<dbReference type="RefSeq" id="WP_140007827.1">
    <property type="nucleotide sequence ID" value="NZ_JBHMDG010000012.1"/>
</dbReference>
<dbReference type="InterPro" id="IPR023365">
    <property type="entry name" value="Sortase_dom-sf"/>
</dbReference>
<organism evidence="4 5">
    <name type="scientific">Nocardioides plantarum</name>
    <dbReference type="NCBI Taxonomy" id="29299"/>
    <lineage>
        <taxon>Bacteria</taxon>
        <taxon>Bacillati</taxon>
        <taxon>Actinomycetota</taxon>
        <taxon>Actinomycetes</taxon>
        <taxon>Propionibacteriales</taxon>
        <taxon>Nocardioidaceae</taxon>
        <taxon>Nocardioides</taxon>
    </lineage>
</organism>
<evidence type="ECO:0000256" key="1">
    <source>
        <dbReference type="ARBA" id="ARBA00022801"/>
    </source>
</evidence>
<keyword evidence="3" id="KW-0472">Membrane</keyword>
<feature type="region of interest" description="Disordered" evidence="2">
    <location>
        <begin position="1"/>
        <end position="50"/>
    </location>
</feature>
<gene>
    <name evidence="4" type="ORF">ACFFRI_10970</name>
</gene>
<keyword evidence="3" id="KW-1133">Transmembrane helix</keyword>
<keyword evidence="3" id="KW-0812">Transmembrane</keyword>
<name>A0ABV5K9Z8_9ACTN</name>
<comment type="caution">
    <text evidence="4">The sequence shown here is derived from an EMBL/GenBank/DDBJ whole genome shotgun (WGS) entry which is preliminary data.</text>
</comment>
<dbReference type="SUPFAM" id="SSF63817">
    <property type="entry name" value="Sortase"/>
    <property type="match status" value="1"/>
</dbReference>
<dbReference type="Proteomes" id="UP001589750">
    <property type="component" value="Unassembled WGS sequence"/>
</dbReference>
<dbReference type="Pfam" id="PF04203">
    <property type="entry name" value="Sortase"/>
    <property type="match status" value="1"/>
</dbReference>
<feature type="transmembrane region" description="Helical" evidence="3">
    <location>
        <begin position="263"/>
        <end position="282"/>
    </location>
</feature>
<dbReference type="InterPro" id="IPR005754">
    <property type="entry name" value="Sortase"/>
</dbReference>
<keyword evidence="5" id="KW-1185">Reference proteome</keyword>
<sequence length="320" mass="33205">MTDPRSDQTSVQPAVPVPGYAPPPVPAPMPPPQRAPRAPRPPRPAPQGAGAVLGTAGTMVMLVSLWAVLQLLLLGGLSHDRQQTLLYDQFRVQLAETTAPLGPTVEVGDPVAIVTIPAIGVEEVVVEGTASGDTLAGPGHQRATPLPGQRGTSVLMGRAATYGGPFGDIGDLRPGDDIEVLTAQGRKTLDVLGVRREGDPIPVFTDPAVLTLVSAEGHGLLSALTPDTTVYVDAVAAEAFATPSGYGGKVPASEKPMKSDDTALPLLALWLALLVGLSVAIVLARQRWTATLVWIVAGPVAITLAWQTTDTAMRLLPNLL</sequence>
<evidence type="ECO:0000313" key="4">
    <source>
        <dbReference type="EMBL" id="MFB9313564.1"/>
    </source>
</evidence>
<evidence type="ECO:0000256" key="2">
    <source>
        <dbReference type="SAM" id="MobiDB-lite"/>
    </source>
</evidence>
<feature type="compositionally biased region" description="Pro residues" evidence="2">
    <location>
        <begin position="15"/>
        <end position="45"/>
    </location>
</feature>
<evidence type="ECO:0000256" key="3">
    <source>
        <dbReference type="SAM" id="Phobius"/>
    </source>
</evidence>
<evidence type="ECO:0000313" key="5">
    <source>
        <dbReference type="Proteomes" id="UP001589750"/>
    </source>
</evidence>
<proteinExistence type="predicted"/>
<accession>A0ABV5K9Z8</accession>
<dbReference type="Gene3D" id="2.40.260.10">
    <property type="entry name" value="Sortase"/>
    <property type="match status" value="1"/>
</dbReference>
<keyword evidence="1" id="KW-0378">Hydrolase</keyword>
<feature type="transmembrane region" description="Helical" evidence="3">
    <location>
        <begin position="49"/>
        <end position="74"/>
    </location>
</feature>
<protein>
    <submittedName>
        <fullName evidence="4">Sortase domain-bontaining protein</fullName>
    </submittedName>
</protein>
<reference evidence="4 5" key="1">
    <citation type="submission" date="2024-09" db="EMBL/GenBank/DDBJ databases">
        <authorList>
            <person name="Sun Q."/>
            <person name="Mori K."/>
        </authorList>
    </citation>
    <scope>NUCLEOTIDE SEQUENCE [LARGE SCALE GENOMIC DNA]</scope>
    <source>
        <strain evidence="4 5">JCM 9626</strain>
    </source>
</reference>